<dbReference type="GO" id="GO:0006753">
    <property type="term" value="P:nucleoside phosphate metabolic process"/>
    <property type="evidence" value="ECO:0007669"/>
    <property type="project" value="TreeGrafter"/>
</dbReference>
<dbReference type="SUPFAM" id="SSF55811">
    <property type="entry name" value="Nudix"/>
    <property type="match status" value="1"/>
</dbReference>
<evidence type="ECO:0000256" key="1">
    <source>
        <dbReference type="ARBA" id="ARBA00001946"/>
    </source>
</evidence>
<name>G9WIT4_9LACO</name>
<dbReference type="eggNOG" id="COG0494">
    <property type="taxonomic scope" value="Bacteria"/>
</dbReference>
<dbReference type="Gene3D" id="3.90.79.10">
    <property type="entry name" value="Nucleoside Triphosphate Pyrophosphohydrolase"/>
    <property type="match status" value="1"/>
</dbReference>
<dbReference type="EMBL" id="AFVZ01000001">
    <property type="protein sequence ID" value="EHN58383.1"/>
    <property type="molecule type" value="Genomic_DNA"/>
</dbReference>
<dbReference type="PANTHER" id="PTHR11839:SF18">
    <property type="entry name" value="NUDIX HYDROLASE DOMAIN-CONTAINING PROTEIN"/>
    <property type="match status" value="1"/>
</dbReference>
<evidence type="ECO:0000256" key="2">
    <source>
        <dbReference type="ARBA" id="ARBA00022801"/>
    </source>
</evidence>
<dbReference type="PROSITE" id="PS51462">
    <property type="entry name" value="NUDIX"/>
    <property type="match status" value="1"/>
</dbReference>
<accession>G9WIT4</accession>
<evidence type="ECO:0000259" key="3">
    <source>
        <dbReference type="PROSITE" id="PS51462"/>
    </source>
</evidence>
<comment type="caution">
    <text evidence="4">The sequence shown here is derived from an EMBL/GenBank/DDBJ whole genome shotgun (WGS) entry which is preliminary data.</text>
</comment>
<dbReference type="STRING" id="336988.NT96_04485"/>
<protein>
    <submittedName>
        <fullName evidence="4">ADP-ribose pyrophosphatase</fullName>
    </submittedName>
</protein>
<organism evidence="4 5">
    <name type="scientific">Oenococcus kitaharae DSM 17330</name>
    <dbReference type="NCBI Taxonomy" id="1045004"/>
    <lineage>
        <taxon>Bacteria</taxon>
        <taxon>Bacillati</taxon>
        <taxon>Bacillota</taxon>
        <taxon>Bacilli</taxon>
        <taxon>Lactobacillales</taxon>
        <taxon>Lactobacillaceae</taxon>
        <taxon>Oenococcus</taxon>
    </lineage>
</organism>
<dbReference type="GO" id="GO:0019693">
    <property type="term" value="P:ribose phosphate metabolic process"/>
    <property type="evidence" value="ECO:0007669"/>
    <property type="project" value="TreeGrafter"/>
</dbReference>
<dbReference type="InterPro" id="IPR020084">
    <property type="entry name" value="NUDIX_hydrolase_CS"/>
</dbReference>
<comment type="cofactor">
    <cofactor evidence="1">
        <name>Mg(2+)</name>
        <dbReference type="ChEBI" id="CHEBI:18420"/>
    </cofactor>
</comment>
<dbReference type="Proteomes" id="UP000004959">
    <property type="component" value="Chromosome"/>
</dbReference>
<evidence type="ECO:0000313" key="5">
    <source>
        <dbReference type="Proteomes" id="UP000004959"/>
    </source>
</evidence>
<dbReference type="HOGENOM" id="CLU_062658_5_2_9"/>
<sequence length="186" mass="20528">MTEKGKILKETKEFHGQIFDVVDRKIHTPDGLTVDRQVVLHGDAVAFVAPIRIDGGIKLALGREYRAGLNAERTSFPAGLINPGEDPKTAALREAREELGLSYRDAKEIFLISTSEGFTNEATHLMLLSGLIGKSDKHFDPSEFVKTLFVTFDELEQLILSGKVTTAPGIIAYQWLKLHPESLAVI</sequence>
<dbReference type="PANTHER" id="PTHR11839">
    <property type="entry name" value="UDP/ADP-SUGAR PYROPHOSPHATASE"/>
    <property type="match status" value="1"/>
</dbReference>
<feature type="domain" description="Nudix hydrolase" evidence="3">
    <location>
        <begin position="42"/>
        <end position="172"/>
    </location>
</feature>
<keyword evidence="2" id="KW-0378">Hydrolase</keyword>
<dbReference type="GO" id="GO:0016787">
    <property type="term" value="F:hydrolase activity"/>
    <property type="evidence" value="ECO:0007669"/>
    <property type="project" value="UniProtKB-KW"/>
</dbReference>
<dbReference type="RefSeq" id="WP_007744619.1">
    <property type="nucleotide sequence ID" value="NZ_CM001398.1"/>
</dbReference>
<dbReference type="Pfam" id="PF00293">
    <property type="entry name" value="NUDIX"/>
    <property type="match status" value="1"/>
</dbReference>
<gene>
    <name evidence="4" type="ORF">OKIT_0258</name>
</gene>
<dbReference type="AlphaFoldDB" id="G9WIT4"/>
<dbReference type="InterPro" id="IPR000086">
    <property type="entry name" value="NUDIX_hydrolase_dom"/>
</dbReference>
<keyword evidence="5" id="KW-1185">Reference proteome</keyword>
<proteinExistence type="predicted"/>
<dbReference type="CDD" id="cd03424">
    <property type="entry name" value="NUDIX_ADPRase_Nudt5_UGPPase_Nudt14"/>
    <property type="match status" value="1"/>
</dbReference>
<reference evidence="4 5" key="1">
    <citation type="journal article" date="2012" name="PLoS ONE">
        <title>Functional divergence in the genus oenococcus as predicted by genome sequencing of the newly-described species, Oenococcus kitaharae.</title>
        <authorList>
            <person name="Borneman A.R."/>
            <person name="McCarthy J.M."/>
            <person name="Chambers P.J."/>
            <person name="Bartowsky E.J."/>
        </authorList>
    </citation>
    <scope>NUCLEOTIDE SEQUENCE [LARGE SCALE GENOMIC DNA]</scope>
    <source>
        <strain evidence="5">DSM17330</strain>
    </source>
</reference>
<dbReference type="PROSITE" id="PS00893">
    <property type="entry name" value="NUDIX_BOX"/>
    <property type="match status" value="1"/>
</dbReference>
<evidence type="ECO:0000313" key="4">
    <source>
        <dbReference type="EMBL" id="EHN58383.1"/>
    </source>
</evidence>
<dbReference type="PATRIC" id="fig|1045004.4.peg.260"/>
<dbReference type="InterPro" id="IPR015797">
    <property type="entry name" value="NUDIX_hydrolase-like_dom_sf"/>
</dbReference>
<dbReference type="OrthoDB" id="9806150at2"/>